<reference evidence="3" key="2">
    <citation type="submission" date="2021-04" db="EMBL/GenBank/DDBJ databases">
        <authorList>
            <person name="Gilroy R."/>
        </authorList>
    </citation>
    <scope>NUCLEOTIDE SEQUENCE</scope>
    <source>
        <strain evidence="3">ChiSjej1B19-8411</strain>
    </source>
</reference>
<evidence type="ECO:0000256" key="1">
    <source>
        <dbReference type="ARBA" id="ARBA00023239"/>
    </source>
</evidence>
<dbReference type="PANTHER" id="PTHR21240">
    <property type="entry name" value="2-AMINO-3-CARBOXYLMUCONATE-6-SEMIALDEHYDE DECARBOXYLASE"/>
    <property type="match status" value="1"/>
</dbReference>
<accession>A0A9D1WID5</accession>
<dbReference type="InterPro" id="IPR032465">
    <property type="entry name" value="ACMSD"/>
</dbReference>
<gene>
    <name evidence="3" type="ORF">IAA45_08710</name>
</gene>
<dbReference type="GO" id="GO:0019748">
    <property type="term" value="P:secondary metabolic process"/>
    <property type="evidence" value="ECO:0007669"/>
    <property type="project" value="TreeGrafter"/>
</dbReference>
<dbReference type="InterPro" id="IPR006680">
    <property type="entry name" value="Amidohydro-rel"/>
</dbReference>
<evidence type="ECO:0000259" key="2">
    <source>
        <dbReference type="Pfam" id="PF04909"/>
    </source>
</evidence>
<dbReference type="CDD" id="cd01292">
    <property type="entry name" value="metallo-dependent_hydrolases"/>
    <property type="match status" value="1"/>
</dbReference>
<dbReference type="Proteomes" id="UP000886817">
    <property type="component" value="Unassembled WGS sequence"/>
</dbReference>
<dbReference type="Pfam" id="PF04909">
    <property type="entry name" value="Amidohydro_2"/>
    <property type="match status" value="1"/>
</dbReference>
<evidence type="ECO:0000313" key="4">
    <source>
        <dbReference type="Proteomes" id="UP000886817"/>
    </source>
</evidence>
<dbReference type="EMBL" id="DXEX01000189">
    <property type="protein sequence ID" value="HIX59780.1"/>
    <property type="molecule type" value="Genomic_DNA"/>
</dbReference>
<keyword evidence="1" id="KW-0456">Lyase</keyword>
<dbReference type="GO" id="GO:0016831">
    <property type="term" value="F:carboxy-lyase activity"/>
    <property type="evidence" value="ECO:0007669"/>
    <property type="project" value="InterPro"/>
</dbReference>
<dbReference type="PANTHER" id="PTHR21240:SF28">
    <property type="entry name" value="ISO-OROTATE DECARBOXYLASE (EUROFUNG)"/>
    <property type="match status" value="1"/>
</dbReference>
<dbReference type="SUPFAM" id="SSF51556">
    <property type="entry name" value="Metallo-dependent hydrolases"/>
    <property type="match status" value="1"/>
</dbReference>
<organism evidence="3 4">
    <name type="scientific">Candidatus Blautia gallistercoris</name>
    <dbReference type="NCBI Taxonomy" id="2838490"/>
    <lineage>
        <taxon>Bacteria</taxon>
        <taxon>Bacillati</taxon>
        <taxon>Bacillota</taxon>
        <taxon>Clostridia</taxon>
        <taxon>Lachnospirales</taxon>
        <taxon>Lachnospiraceae</taxon>
        <taxon>Blautia</taxon>
    </lineage>
</organism>
<protein>
    <submittedName>
        <fullName evidence="3">Amidohydrolase family protein</fullName>
    </submittedName>
</protein>
<dbReference type="Gene3D" id="3.20.20.140">
    <property type="entry name" value="Metal-dependent hydrolases"/>
    <property type="match status" value="1"/>
</dbReference>
<feature type="domain" description="Amidohydrolase-related" evidence="2">
    <location>
        <begin position="3"/>
        <end position="270"/>
    </location>
</feature>
<dbReference type="InterPro" id="IPR032466">
    <property type="entry name" value="Metal_Hydrolase"/>
</dbReference>
<comment type="caution">
    <text evidence="3">The sequence shown here is derived from an EMBL/GenBank/DDBJ whole genome shotgun (WGS) entry which is preliminary data.</text>
</comment>
<evidence type="ECO:0000313" key="3">
    <source>
        <dbReference type="EMBL" id="HIX59780.1"/>
    </source>
</evidence>
<proteinExistence type="predicted"/>
<dbReference type="GO" id="GO:0005737">
    <property type="term" value="C:cytoplasm"/>
    <property type="evidence" value="ECO:0007669"/>
    <property type="project" value="TreeGrafter"/>
</dbReference>
<dbReference type="GO" id="GO:0016787">
    <property type="term" value="F:hydrolase activity"/>
    <property type="evidence" value="ECO:0007669"/>
    <property type="project" value="InterPro"/>
</dbReference>
<reference evidence="3" key="1">
    <citation type="journal article" date="2021" name="PeerJ">
        <title>Extensive microbial diversity within the chicken gut microbiome revealed by metagenomics and culture.</title>
        <authorList>
            <person name="Gilroy R."/>
            <person name="Ravi A."/>
            <person name="Getino M."/>
            <person name="Pursley I."/>
            <person name="Horton D.L."/>
            <person name="Alikhan N.F."/>
            <person name="Baker D."/>
            <person name="Gharbi K."/>
            <person name="Hall N."/>
            <person name="Watson M."/>
            <person name="Adriaenssens E.M."/>
            <person name="Foster-Nyarko E."/>
            <person name="Jarju S."/>
            <person name="Secka A."/>
            <person name="Antonio M."/>
            <person name="Oren A."/>
            <person name="Chaudhuri R.R."/>
            <person name="La Ragione R."/>
            <person name="Hildebrand F."/>
            <person name="Pallen M.J."/>
        </authorList>
    </citation>
    <scope>NUCLEOTIDE SEQUENCE</scope>
    <source>
        <strain evidence="3">ChiSjej1B19-8411</strain>
    </source>
</reference>
<dbReference type="AlphaFoldDB" id="A0A9D1WID5"/>
<sequence>MIIDFHTHIFPEKVARKALPKLSSVIHLDPATDGTIEGLLASMREAGIAVSVVMPTVTDPHQFDSILRFACLVNEYDYGQDGPRLISFGGIHPDSSDYKEQLQLLKDHGFAGFKIHPDYQLTCFNDIRYKRILYRAAELELCCLTHCGYDPYSPDKVHCTPQMILDVIKEVSPYHLVLAHMGSNNNYDESEAMLMGQPVYLDMAYSLLHMDRKQLVRMIRAHGTDKVLFGSDSPWTSQKEDVEVFRSLGSLTDLEKEQIFSGNARKLLGI</sequence>
<name>A0A9D1WID5_9FIRM</name>